<evidence type="ECO:0000313" key="3">
    <source>
        <dbReference type="Proteomes" id="UP000534388"/>
    </source>
</evidence>
<name>A0A7W2EQD3_9BURK</name>
<dbReference type="Pfam" id="PF07819">
    <property type="entry name" value="PGAP1"/>
    <property type="match status" value="1"/>
</dbReference>
<dbReference type="GO" id="GO:0016788">
    <property type="term" value="F:hydrolase activity, acting on ester bonds"/>
    <property type="evidence" value="ECO:0007669"/>
    <property type="project" value="InterPro"/>
</dbReference>
<evidence type="ECO:0000259" key="1">
    <source>
        <dbReference type="Pfam" id="PF07819"/>
    </source>
</evidence>
<comment type="caution">
    <text evidence="2">The sequence shown here is derived from an EMBL/GenBank/DDBJ whole genome shotgun (WGS) entry which is preliminary data.</text>
</comment>
<dbReference type="AlphaFoldDB" id="A0A7W2EQD3"/>
<dbReference type="SUPFAM" id="SSF53474">
    <property type="entry name" value="alpha/beta-Hydrolases"/>
    <property type="match status" value="1"/>
</dbReference>
<protein>
    <submittedName>
        <fullName evidence="2">Alpha/beta fold hydrolase</fullName>
    </submittedName>
</protein>
<keyword evidence="3" id="KW-1185">Reference proteome</keyword>
<sequence length="390" mass="42011">MSNKVSHAADLLGLSRLTVSAVMGVADLAEEVHLKLIGQAPGAVARPLARATSLVYSGVRGVTRLVGGGMDGVLGRLEPLLGEGSSWGGREPLLAAVNGVLGDYLAETDNPLQIHMQFRRDGVPFVPQAGAVTGRVLVLVHGLCMNDLQWRRAGFDHGEALQRERGYTPVYLRYNSGRHISENGREFADQLEDLLAQWPVPVKELVIVGHSMGGLVARSACHYGAADGQKWLKRLSKLVCLGSPHHGAPLERGGNWFHVITGMSSYTAPFSRLGKIRSAGITDLRHGSLLDEDWNGRDRFEHGSALPQTVPLPANVACYAVAATISKPSAEEGARLAGDGLVPVASALGQHSHKKRQLDFAPAHQAKVYRSNHMDLLNSPEVARLMLEWL</sequence>
<dbReference type="PANTHER" id="PTHR37946">
    <property type="entry name" value="SLL1969 PROTEIN"/>
    <property type="match status" value="1"/>
</dbReference>
<proteinExistence type="predicted"/>
<reference evidence="2 3" key="1">
    <citation type="submission" date="2020-07" db="EMBL/GenBank/DDBJ databases">
        <title>Novel species isolated from subtropical streams in China.</title>
        <authorList>
            <person name="Lu H."/>
        </authorList>
    </citation>
    <scope>NUCLEOTIDE SEQUENCE [LARGE SCALE GENOMIC DNA]</scope>
    <source>
        <strain evidence="2 3">LX20W</strain>
    </source>
</reference>
<keyword evidence="2" id="KW-0378">Hydrolase</keyword>
<dbReference type="Proteomes" id="UP000534388">
    <property type="component" value="Unassembled WGS sequence"/>
</dbReference>
<dbReference type="InterPro" id="IPR029058">
    <property type="entry name" value="AB_hydrolase_fold"/>
</dbReference>
<organism evidence="2 3">
    <name type="scientific">Rugamonas brunnea</name>
    <dbReference type="NCBI Taxonomy" id="2758569"/>
    <lineage>
        <taxon>Bacteria</taxon>
        <taxon>Pseudomonadati</taxon>
        <taxon>Pseudomonadota</taxon>
        <taxon>Betaproteobacteria</taxon>
        <taxon>Burkholderiales</taxon>
        <taxon>Oxalobacteraceae</taxon>
        <taxon>Telluria group</taxon>
        <taxon>Rugamonas</taxon>
    </lineage>
</organism>
<gene>
    <name evidence="2" type="ORF">H3H37_06450</name>
</gene>
<dbReference type="PANTHER" id="PTHR37946:SF1">
    <property type="entry name" value="SLL1969 PROTEIN"/>
    <property type="match status" value="1"/>
</dbReference>
<feature type="domain" description="GPI inositol-deacylase PGAP1-like alpha/beta" evidence="1">
    <location>
        <begin position="132"/>
        <end position="296"/>
    </location>
</feature>
<dbReference type="EMBL" id="JACEZT010000003">
    <property type="protein sequence ID" value="MBA5636692.1"/>
    <property type="molecule type" value="Genomic_DNA"/>
</dbReference>
<dbReference type="InterPro" id="IPR012908">
    <property type="entry name" value="PGAP1-ab_dom-like"/>
</dbReference>
<evidence type="ECO:0000313" key="2">
    <source>
        <dbReference type="EMBL" id="MBA5636692.1"/>
    </source>
</evidence>
<accession>A0A7W2EQD3</accession>
<dbReference type="Gene3D" id="3.40.50.1820">
    <property type="entry name" value="alpha/beta hydrolase"/>
    <property type="match status" value="1"/>
</dbReference>